<dbReference type="RefSeq" id="WP_013176094.1">
    <property type="nucleotide sequence ID" value="NC_014220.1"/>
</dbReference>
<name>D7CPR4_SYNLT</name>
<reference evidence="2" key="1">
    <citation type="journal article" date="2010" name="Stand. Genomic Sci.">
        <title>Complete genome sequence of Syntrophothermus lipocalidus type strain (TGB-C1T).</title>
        <authorList>
            <consortium name="US DOE Joint Genome Institute (JGI-PGF)"/>
            <person name="Djao O."/>
            <person name="Zhang X."/>
            <person name="Lucas S."/>
            <person name="Lapidus A."/>
            <person name="Glavina Del Rio T."/>
            <person name="Nolan M."/>
            <person name="Tice H."/>
            <person name="Cheng J."/>
            <person name="Han C."/>
            <person name="Tapia R."/>
            <person name="Goodwin L."/>
            <person name="Pitluck S."/>
            <person name="Liolios K."/>
            <person name="Ivanova N."/>
            <person name="Mavromatis K."/>
            <person name="Mikhailova N."/>
            <person name="Ovchinnikova G."/>
            <person name="Pati A."/>
            <person name="Brambilla E."/>
            <person name="Chen A."/>
            <person name="Palaniappan K."/>
            <person name="Land M."/>
            <person name="Hauser L."/>
            <person name="Chang Y."/>
            <person name="Jeffries C."/>
            <person name="Rohde M."/>
            <person name="Sikorski J."/>
            <person name="Spring S."/>
            <person name="Goker M."/>
            <person name="Detter J."/>
            <person name="Woyke T."/>
            <person name="Bristow J."/>
            <person name="Eisen J."/>
            <person name="Markowitz V."/>
            <person name="Hugenholtz P."/>
            <person name="Kyrpides N."/>
            <person name="Klenk H."/>
        </authorList>
    </citation>
    <scope>NUCLEOTIDE SEQUENCE [LARGE SCALE GENOMIC DNA]</scope>
    <source>
        <strain evidence="2">DSM 12680 / TGB-C1</strain>
    </source>
</reference>
<keyword evidence="2" id="KW-1185">Reference proteome</keyword>
<reference evidence="1 2" key="2">
    <citation type="journal article" date="2010" name="Stand. Genomic Sci.">
        <title>Complete genome sequence of Syntrophothermus lipocalidus type strain (TGB-C1).</title>
        <authorList>
            <person name="Djao O.D."/>
            <person name="Zhang X."/>
            <person name="Lucas S."/>
            <person name="Lapidus A."/>
            <person name="Del Rio T.G."/>
            <person name="Nolan M."/>
            <person name="Tice H."/>
            <person name="Cheng J.F."/>
            <person name="Han C."/>
            <person name="Tapia R."/>
            <person name="Goodwin L."/>
            <person name="Pitluck S."/>
            <person name="Liolios K."/>
            <person name="Ivanova N."/>
            <person name="Mavromatis K."/>
            <person name="Mikhailova N."/>
            <person name="Ovchinnikova G."/>
            <person name="Pati A."/>
            <person name="Brambilla E."/>
            <person name="Chen A."/>
            <person name="Palaniappan K."/>
            <person name="Land M."/>
            <person name="Hauser L."/>
            <person name="Chang Y.J."/>
            <person name="Jeffries C.D."/>
            <person name="Rohde M."/>
            <person name="Sikorski J."/>
            <person name="Spring S."/>
            <person name="Goker M."/>
            <person name="Detter J.C."/>
            <person name="Woyke T."/>
            <person name="Bristow J."/>
            <person name="Eisen J.A."/>
            <person name="Markowitz V."/>
            <person name="Hugenholtz P."/>
            <person name="Kyrpides N.C."/>
            <person name="Klenk H.P."/>
        </authorList>
    </citation>
    <scope>NUCLEOTIDE SEQUENCE [LARGE SCALE GENOMIC DNA]</scope>
    <source>
        <strain evidence="2">DSM 12680 / TGB-C1</strain>
    </source>
</reference>
<sequence length="53" mass="6185">MTNRWAIFGTRSDGTSFLAGCQTYKTKEEAEERLLLLRQIFKARGVTLYIRPF</sequence>
<evidence type="ECO:0000313" key="2">
    <source>
        <dbReference type="Proteomes" id="UP000000378"/>
    </source>
</evidence>
<dbReference type="Proteomes" id="UP000000378">
    <property type="component" value="Chromosome"/>
</dbReference>
<dbReference type="EMBL" id="CP002048">
    <property type="protein sequence ID" value="ADI02692.1"/>
    <property type="molecule type" value="Genomic_DNA"/>
</dbReference>
<dbReference type="KEGG" id="slp:Slip_1940"/>
<accession>D7CPR4</accession>
<protein>
    <submittedName>
        <fullName evidence="1">Uncharacterized protein</fullName>
    </submittedName>
</protein>
<dbReference type="HOGENOM" id="CLU_3067066_0_0_9"/>
<dbReference type="AlphaFoldDB" id="D7CPR4"/>
<evidence type="ECO:0000313" key="1">
    <source>
        <dbReference type="EMBL" id="ADI02692.1"/>
    </source>
</evidence>
<dbReference type="STRING" id="643648.Slip_1940"/>
<gene>
    <name evidence="1" type="ordered locus">Slip_1940</name>
</gene>
<proteinExistence type="predicted"/>
<organism evidence="1 2">
    <name type="scientific">Syntrophothermus lipocalidus (strain DSM 12680 / TGB-C1)</name>
    <dbReference type="NCBI Taxonomy" id="643648"/>
    <lineage>
        <taxon>Bacteria</taxon>
        <taxon>Bacillati</taxon>
        <taxon>Bacillota</taxon>
        <taxon>Clostridia</taxon>
        <taxon>Eubacteriales</taxon>
        <taxon>Syntrophomonadaceae</taxon>
        <taxon>Syntrophothermus</taxon>
    </lineage>
</organism>